<feature type="signal peptide" evidence="1">
    <location>
        <begin position="1"/>
        <end position="30"/>
    </location>
</feature>
<evidence type="ECO:0000256" key="1">
    <source>
        <dbReference type="SAM" id="SignalP"/>
    </source>
</evidence>
<accession>O33865</accession>
<keyword evidence="1" id="KW-0732">Signal</keyword>
<dbReference type="EMBL" id="U53767">
    <property type="protein sequence ID" value="AAB71487.1"/>
    <property type="molecule type" value="Genomic_DNA"/>
</dbReference>
<sequence>MKNKKIISLITILVLTFSVVFMFGTSKANATASTKCLTCGGTTTKNYTVIETSRSYGKWKDANKPIINGGPSGGSKSFTVTQSFSVNISGDTGLDVASLASKVGFNLGFSKSFSETQLFKLKKKTKYKLIVRPNYLVQKVRFSVYSMGIGGSQKFVQYKYTTVKKPIGTEINIKVVK</sequence>
<organism evidence="2">
    <name type="scientific">Bacillus pumilus</name>
    <name type="common">Bacillus mesentericus</name>
    <dbReference type="NCBI Taxonomy" id="1408"/>
    <lineage>
        <taxon>Bacteria</taxon>
        <taxon>Bacillati</taxon>
        <taxon>Bacillota</taxon>
        <taxon>Bacilli</taxon>
        <taxon>Bacillales</taxon>
        <taxon>Bacillaceae</taxon>
        <taxon>Bacillus</taxon>
    </lineage>
</organism>
<name>O33865_BACPU</name>
<protein>
    <submittedName>
        <fullName evidence="2">Plasmid pSH1452, Rep protein</fullName>
    </submittedName>
</protein>
<proteinExistence type="predicted"/>
<reference evidence="2" key="1">
    <citation type="submission" date="1996-04" db="EMBL/GenBank/DDBJ databases">
        <authorList>
            <person name="Thomas C.M."/>
            <person name="Hasnain S."/>
        </authorList>
    </citation>
    <scope>NUCLEOTIDE SEQUENCE</scope>
    <source>
        <strain evidence="2">SH1451</strain>
        <plasmid evidence="2">pSH1452</plasmid>
    </source>
</reference>
<evidence type="ECO:0000313" key="2">
    <source>
        <dbReference type="EMBL" id="AAB71487.1"/>
    </source>
</evidence>
<feature type="chain" id="PRO_5004158817" evidence="1">
    <location>
        <begin position="31"/>
        <end position="177"/>
    </location>
</feature>
<keyword evidence="2" id="KW-0614">Plasmid</keyword>
<dbReference type="AlphaFoldDB" id="O33865"/>
<geneLocation type="plasmid" evidence="2">
    <name>pSH1452</name>
</geneLocation>